<feature type="compositionally biased region" description="Acidic residues" evidence="1">
    <location>
        <begin position="1"/>
        <end position="11"/>
    </location>
</feature>
<organism evidence="2 3">
    <name type="scientific">Polyangium spumosum</name>
    <dbReference type="NCBI Taxonomy" id="889282"/>
    <lineage>
        <taxon>Bacteria</taxon>
        <taxon>Pseudomonadati</taxon>
        <taxon>Myxococcota</taxon>
        <taxon>Polyangia</taxon>
        <taxon>Polyangiales</taxon>
        <taxon>Polyangiaceae</taxon>
        <taxon>Polyangium</taxon>
    </lineage>
</organism>
<keyword evidence="3" id="KW-1185">Reference proteome</keyword>
<proteinExistence type="predicted"/>
<dbReference type="RefSeq" id="WP_153818545.1">
    <property type="nucleotide sequence ID" value="NZ_WJIE01000002.1"/>
</dbReference>
<accession>A0A6N7PLE9</accession>
<feature type="region of interest" description="Disordered" evidence="1">
    <location>
        <begin position="1"/>
        <end position="33"/>
    </location>
</feature>
<dbReference type="EMBL" id="WJIE01000002">
    <property type="protein sequence ID" value="MRG91656.1"/>
    <property type="molecule type" value="Genomic_DNA"/>
</dbReference>
<dbReference type="AlphaFoldDB" id="A0A6N7PLE9"/>
<sequence>MDAALDDDQEDVPTPRMWPQTTPEAEGDPASVPAVLTDEQRDRTLAYLDAYLRQHTPKEAADALGFPTNYIEGACHRRIKPSVEFAARVAQCSGVDLAAILVGGAAIPSAETRSE</sequence>
<evidence type="ECO:0000313" key="2">
    <source>
        <dbReference type="EMBL" id="MRG91656.1"/>
    </source>
</evidence>
<evidence type="ECO:0000313" key="3">
    <source>
        <dbReference type="Proteomes" id="UP000440224"/>
    </source>
</evidence>
<reference evidence="2 3" key="1">
    <citation type="submission" date="2019-10" db="EMBL/GenBank/DDBJ databases">
        <title>A soil myxobacterium in the family Polyangiaceae.</title>
        <authorList>
            <person name="Li Y."/>
            <person name="Wang J."/>
        </authorList>
    </citation>
    <scope>NUCLEOTIDE SEQUENCE [LARGE SCALE GENOMIC DNA]</scope>
    <source>
        <strain evidence="2 3">DSM 14734</strain>
    </source>
</reference>
<gene>
    <name evidence="2" type="ORF">GF068_06920</name>
</gene>
<protein>
    <submittedName>
        <fullName evidence="2">Uncharacterized protein</fullName>
    </submittedName>
</protein>
<dbReference type="Proteomes" id="UP000440224">
    <property type="component" value="Unassembled WGS sequence"/>
</dbReference>
<name>A0A6N7PLE9_9BACT</name>
<evidence type="ECO:0000256" key="1">
    <source>
        <dbReference type="SAM" id="MobiDB-lite"/>
    </source>
</evidence>
<comment type="caution">
    <text evidence="2">The sequence shown here is derived from an EMBL/GenBank/DDBJ whole genome shotgun (WGS) entry which is preliminary data.</text>
</comment>